<gene>
    <name evidence="1" type="ORF">M513_13266</name>
</gene>
<accession>A0A085LLK7</accession>
<evidence type="ECO:0000313" key="2">
    <source>
        <dbReference type="Proteomes" id="UP000030764"/>
    </source>
</evidence>
<dbReference type="EMBL" id="KL363416">
    <property type="protein sequence ID" value="KFD45853.1"/>
    <property type="molecule type" value="Genomic_DNA"/>
</dbReference>
<keyword evidence="2" id="KW-1185">Reference proteome</keyword>
<name>A0A085LLK7_9BILA</name>
<dbReference type="Proteomes" id="UP000030764">
    <property type="component" value="Unassembled WGS sequence"/>
</dbReference>
<dbReference type="AlphaFoldDB" id="A0A085LLK7"/>
<reference evidence="1 2" key="1">
    <citation type="journal article" date="2014" name="Nat. Genet.">
        <title>Genome and transcriptome of the porcine whipworm Trichuris suis.</title>
        <authorList>
            <person name="Jex A.R."/>
            <person name="Nejsum P."/>
            <person name="Schwarz E.M."/>
            <person name="Hu L."/>
            <person name="Young N.D."/>
            <person name="Hall R.S."/>
            <person name="Korhonen P.K."/>
            <person name="Liao S."/>
            <person name="Thamsborg S."/>
            <person name="Xia J."/>
            <person name="Xu P."/>
            <person name="Wang S."/>
            <person name="Scheerlinck J.P."/>
            <person name="Hofmann A."/>
            <person name="Sternberg P.W."/>
            <person name="Wang J."/>
            <person name="Gasser R.B."/>
        </authorList>
    </citation>
    <scope>NUCLEOTIDE SEQUENCE [LARGE SCALE GENOMIC DNA]</scope>
    <source>
        <strain evidence="1">DCEP-RM93M</strain>
    </source>
</reference>
<protein>
    <submittedName>
        <fullName evidence="1">Uncharacterized protein</fullName>
    </submittedName>
</protein>
<proteinExistence type="predicted"/>
<sequence>MARRDVDLCEPEFLEAELNCTYRTSEENGYPSSLVHSVIQQTLTNPHRIQRSTFSHPRILLPYHKGLSERIQRLLRTLHFSACYKQGPKLHPLLRSDKVRPPLDEATGVVCEVKCSCSATHIGETGLTPTHRFVQHMTHLTHYNSAKQALEETTPRQTNIAAALIAMEHALAASAVAEHAVHMNTPCIVRLRTDSTPAITVMP</sequence>
<evidence type="ECO:0000313" key="1">
    <source>
        <dbReference type="EMBL" id="KFD45853.1"/>
    </source>
</evidence>
<organism evidence="1 2">
    <name type="scientific">Trichuris suis</name>
    <name type="common">pig whipworm</name>
    <dbReference type="NCBI Taxonomy" id="68888"/>
    <lineage>
        <taxon>Eukaryota</taxon>
        <taxon>Metazoa</taxon>
        <taxon>Ecdysozoa</taxon>
        <taxon>Nematoda</taxon>
        <taxon>Enoplea</taxon>
        <taxon>Dorylaimia</taxon>
        <taxon>Trichinellida</taxon>
        <taxon>Trichuridae</taxon>
        <taxon>Trichuris</taxon>
    </lineage>
</organism>